<keyword evidence="5" id="KW-0804">Transcription</keyword>
<keyword evidence="4" id="KW-0238">DNA-binding</keyword>
<dbReference type="Gene3D" id="1.10.8.60">
    <property type="match status" value="1"/>
</dbReference>
<evidence type="ECO:0000256" key="1">
    <source>
        <dbReference type="ARBA" id="ARBA00022741"/>
    </source>
</evidence>
<dbReference type="PROSITE" id="PS50045">
    <property type="entry name" value="SIGMA54_INTERACT_4"/>
    <property type="match status" value="1"/>
</dbReference>
<protein>
    <submittedName>
        <fullName evidence="8">Fis family transcriptional regulator</fullName>
    </submittedName>
</protein>
<dbReference type="InterPro" id="IPR058031">
    <property type="entry name" value="AAA_lid_NorR"/>
</dbReference>
<dbReference type="Pfam" id="PF00158">
    <property type="entry name" value="Sigma54_activat"/>
    <property type="match status" value="1"/>
</dbReference>
<feature type="domain" description="Sigma-54 factor interaction" evidence="6">
    <location>
        <begin position="142"/>
        <end position="371"/>
    </location>
</feature>
<dbReference type="SMART" id="SM00448">
    <property type="entry name" value="REC"/>
    <property type="match status" value="1"/>
</dbReference>
<evidence type="ECO:0000259" key="6">
    <source>
        <dbReference type="PROSITE" id="PS50045"/>
    </source>
</evidence>
<dbReference type="FunFam" id="3.40.50.300:FF:000006">
    <property type="entry name" value="DNA-binding transcriptional regulator NtrC"/>
    <property type="match status" value="1"/>
</dbReference>
<organism evidence="8">
    <name type="scientific">hot springs metagenome</name>
    <dbReference type="NCBI Taxonomy" id="433727"/>
    <lineage>
        <taxon>unclassified sequences</taxon>
        <taxon>metagenomes</taxon>
        <taxon>ecological metagenomes</taxon>
    </lineage>
</organism>
<dbReference type="InterPro" id="IPR001789">
    <property type="entry name" value="Sig_transdc_resp-reg_receiver"/>
</dbReference>
<feature type="domain" description="Response regulatory" evidence="7">
    <location>
        <begin position="4"/>
        <end position="118"/>
    </location>
</feature>
<dbReference type="InterPro" id="IPR002078">
    <property type="entry name" value="Sigma_54_int"/>
</dbReference>
<name>A0A5J4KST5_9ZZZZ</name>
<dbReference type="PROSITE" id="PS00688">
    <property type="entry name" value="SIGMA54_INTERACT_3"/>
    <property type="match status" value="1"/>
</dbReference>
<dbReference type="EMBL" id="BLAB01000001">
    <property type="protein sequence ID" value="GER92748.1"/>
    <property type="molecule type" value="Genomic_DNA"/>
</dbReference>
<dbReference type="InterPro" id="IPR025944">
    <property type="entry name" value="Sigma_54_int_dom_CS"/>
</dbReference>
<evidence type="ECO:0000256" key="4">
    <source>
        <dbReference type="ARBA" id="ARBA00023125"/>
    </source>
</evidence>
<dbReference type="InterPro" id="IPR009057">
    <property type="entry name" value="Homeodomain-like_sf"/>
</dbReference>
<keyword evidence="2" id="KW-0067">ATP-binding</keyword>
<reference evidence="8" key="1">
    <citation type="submission" date="2019-10" db="EMBL/GenBank/DDBJ databases">
        <title>Metagenomic sequencing of thiosulfate-disproportionating enrichment culture.</title>
        <authorList>
            <person name="Umezawa K."/>
            <person name="Kojima H."/>
            <person name="Fukui M."/>
        </authorList>
    </citation>
    <scope>NUCLEOTIDE SEQUENCE</scope>
    <source>
        <strain evidence="8">45J</strain>
    </source>
</reference>
<evidence type="ECO:0000313" key="8">
    <source>
        <dbReference type="EMBL" id="GER92748.1"/>
    </source>
</evidence>
<dbReference type="PROSITE" id="PS00675">
    <property type="entry name" value="SIGMA54_INTERACT_1"/>
    <property type="match status" value="1"/>
</dbReference>
<dbReference type="GO" id="GO:0006355">
    <property type="term" value="P:regulation of DNA-templated transcription"/>
    <property type="evidence" value="ECO:0007669"/>
    <property type="project" value="InterPro"/>
</dbReference>
<dbReference type="CDD" id="cd00009">
    <property type="entry name" value="AAA"/>
    <property type="match status" value="1"/>
</dbReference>
<dbReference type="PROSITE" id="PS00676">
    <property type="entry name" value="SIGMA54_INTERACT_2"/>
    <property type="match status" value="1"/>
</dbReference>
<dbReference type="SUPFAM" id="SSF52172">
    <property type="entry name" value="CheY-like"/>
    <property type="match status" value="1"/>
</dbReference>
<dbReference type="Pfam" id="PF25601">
    <property type="entry name" value="AAA_lid_14"/>
    <property type="match status" value="1"/>
</dbReference>
<dbReference type="InterPro" id="IPR027417">
    <property type="entry name" value="P-loop_NTPase"/>
</dbReference>
<dbReference type="InterPro" id="IPR002197">
    <property type="entry name" value="HTH_Fis"/>
</dbReference>
<dbReference type="SUPFAM" id="SSF52540">
    <property type="entry name" value="P-loop containing nucleoside triphosphate hydrolases"/>
    <property type="match status" value="1"/>
</dbReference>
<dbReference type="GO" id="GO:0000160">
    <property type="term" value="P:phosphorelay signal transduction system"/>
    <property type="evidence" value="ECO:0007669"/>
    <property type="project" value="InterPro"/>
</dbReference>
<evidence type="ECO:0000256" key="3">
    <source>
        <dbReference type="ARBA" id="ARBA00023015"/>
    </source>
</evidence>
<dbReference type="InterPro" id="IPR025662">
    <property type="entry name" value="Sigma_54_int_dom_ATP-bd_1"/>
</dbReference>
<dbReference type="PANTHER" id="PTHR32071:SF119">
    <property type="entry name" value="SIGMA L-DEPENDENT TRANSCRIPTIONAL REGULATOR YPLP-RELATED"/>
    <property type="match status" value="1"/>
</dbReference>
<comment type="caution">
    <text evidence="8">The sequence shown here is derived from an EMBL/GenBank/DDBJ whole genome shotgun (WGS) entry which is preliminary data.</text>
</comment>
<dbReference type="AlphaFoldDB" id="A0A5J4KST5"/>
<dbReference type="Pfam" id="PF02954">
    <property type="entry name" value="HTH_8"/>
    <property type="match status" value="1"/>
</dbReference>
<dbReference type="GO" id="GO:0043565">
    <property type="term" value="F:sequence-specific DNA binding"/>
    <property type="evidence" value="ECO:0007669"/>
    <property type="project" value="InterPro"/>
</dbReference>
<evidence type="ECO:0000256" key="2">
    <source>
        <dbReference type="ARBA" id="ARBA00022840"/>
    </source>
</evidence>
<gene>
    <name evidence="8" type="ORF">A45J_0473</name>
</gene>
<accession>A0A5J4KST5</accession>
<evidence type="ECO:0000256" key="5">
    <source>
        <dbReference type="ARBA" id="ARBA00023163"/>
    </source>
</evidence>
<dbReference type="InterPro" id="IPR025943">
    <property type="entry name" value="Sigma_54_int_dom_ATP-bd_2"/>
</dbReference>
<keyword evidence="3" id="KW-0805">Transcription regulation</keyword>
<dbReference type="GO" id="GO:0005524">
    <property type="term" value="F:ATP binding"/>
    <property type="evidence" value="ECO:0007669"/>
    <property type="project" value="UniProtKB-KW"/>
</dbReference>
<dbReference type="Gene3D" id="1.10.10.60">
    <property type="entry name" value="Homeodomain-like"/>
    <property type="match status" value="1"/>
</dbReference>
<evidence type="ECO:0000259" key="7">
    <source>
        <dbReference type="PROSITE" id="PS50110"/>
    </source>
</evidence>
<dbReference type="SUPFAM" id="SSF46689">
    <property type="entry name" value="Homeodomain-like"/>
    <property type="match status" value="1"/>
</dbReference>
<dbReference type="Gene3D" id="3.40.50.2300">
    <property type="match status" value="1"/>
</dbReference>
<keyword evidence="1" id="KW-0547">Nucleotide-binding</keyword>
<sequence length="446" mass="50865">MIFKILVAEDEEITLKHLVNTLKKEGYDVLGTKNGREALDAMSKEQFDVLITDIKMPEMNGIELLGRAKEIDPEIEVMIITGFGSIGSAVEAMKKGAYDYITKPFDLDELIIKVRNIHERKVLRKENKALKAYFAMNKRVSIIAKSKSMQHILETVENIKDSDCNVLITGETGVGKSLIAKIIHFTSRRQNMPFLSINCATLTEELLASELFGHERGAFTGAVRSKQGLVEVADKGTLFLDEISEMTTNLQAKLLKVIEEGEFYRVGGTRPIKVDVRFIAATNQDVRTAIQEGRFREDLYYRLNVMEIFIPPLRDRREDIEPLANYLLKKHLLEANKKIKGFTKEAMDVLMNYSFPGNVRELENIIERAIILEKTDMIRHESLPQTLRVFHIETFEPEKIKPLNEITKEYAERIVEFFGGNKSKAAEVLGISRTSLWRILKGEEIP</sequence>
<dbReference type="PROSITE" id="PS50110">
    <property type="entry name" value="RESPONSE_REGULATORY"/>
    <property type="match status" value="1"/>
</dbReference>
<dbReference type="InterPro" id="IPR003593">
    <property type="entry name" value="AAA+_ATPase"/>
</dbReference>
<dbReference type="Gene3D" id="3.40.50.300">
    <property type="entry name" value="P-loop containing nucleotide triphosphate hydrolases"/>
    <property type="match status" value="1"/>
</dbReference>
<dbReference type="Pfam" id="PF00072">
    <property type="entry name" value="Response_reg"/>
    <property type="match status" value="1"/>
</dbReference>
<dbReference type="SMART" id="SM00382">
    <property type="entry name" value="AAA"/>
    <property type="match status" value="1"/>
</dbReference>
<dbReference type="PANTHER" id="PTHR32071">
    <property type="entry name" value="TRANSCRIPTIONAL REGULATORY PROTEIN"/>
    <property type="match status" value="1"/>
</dbReference>
<proteinExistence type="predicted"/>
<dbReference type="InterPro" id="IPR011006">
    <property type="entry name" value="CheY-like_superfamily"/>
</dbReference>